<name>A0A1D3CT89_9EIME</name>
<keyword evidence="3" id="KW-1185">Reference proteome</keyword>
<protein>
    <submittedName>
        <fullName evidence="2">Uncharacterized protein</fullName>
    </submittedName>
</protein>
<dbReference type="InParanoid" id="A0A1D3CT89"/>
<sequence>MLQKRTPTALYLTVCPPPLPIFAGRLCRRQEGEPRAERSWEGGSGAFPDPSDSHAIILQKGGDIQRQRARAALPVGRTIPKVHAEKRPQKSELPE</sequence>
<feature type="region of interest" description="Disordered" evidence="1">
    <location>
        <begin position="31"/>
        <end position="51"/>
    </location>
</feature>
<feature type="compositionally biased region" description="Basic and acidic residues" evidence="1">
    <location>
        <begin position="31"/>
        <end position="40"/>
    </location>
</feature>
<proteinExistence type="predicted"/>
<evidence type="ECO:0000256" key="1">
    <source>
        <dbReference type="SAM" id="MobiDB-lite"/>
    </source>
</evidence>
<feature type="compositionally biased region" description="Basic and acidic residues" evidence="1">
    <location>
        <begin position="82"/>
        <end position="95"/>
    </location>
</feature>
<reference evidence="2 3" key="1">
    <citation type="journal article" date="2016" name="BMC Genomics">
        <title>Comparative genomics reveals Cyclospora cayetanensis possesses coccidia-like metabolism and invasion components but unique surface antigens.</title>
        <authorList>
            <person name="Liu S."/>
            <person name="Wang L."/>
            <person name="Zheng H."/>
            <person name="Xu Z."/>
            <person name="Roellig D.M."/>
            <person name="Li N."/>
            <person name="Frace M.A."/>
            <person name="Tang K."/>
            <person name="Arrowood M.J."/>
            <person name="Moss D.M."/>
            <person name="Zhang L."/>
            <person name="Feng Y."/>
            <person name="Xiao L."/>
        </authorList>
    </citation>
    <scope>NUCLEOTIDE SEQUENCE [LARGE SCALE GENOMIC DNA]</scope>
    <source>
        <strain evidence="2 3">CHN_HEN01</strain>
    </source>
</reference>
<dbReference type="EMBL" id="JROU02002040">
    <property type="protein sequence ID" value="OEH74423.1"/>
    <property type="molecule type" value="Genomic_DNA"/>
</dbReference>
<organism evidence="2 3">
    <name type="scientific">Cyclospora cayetanensis</name>
    <dbReference type="NCBI Taxonomy" id="88456"/>
    <lineage>
        <taxon>Eukaryota</taxon>
        <taxon>Sar</taxon>
        <taxon>Alveolata</taxon>
        <taxon>Apicomplexa</taxon>
        <taxon>Conoidasida</taxon>
        <taxon>Coccidia</taxon>
        <taxon>Eucoccidiorida</taxon>
        <taxon>Eimeriorina</taxon>
        <taxon>Eimeriidae</taxon>
        <taxon>Cyclospora</taxon>
    </lineage>
</organism>
<dbReference type="VEuPathDB" id="ToxoDB:cyc_07355"/>
<gene>
    <name evidence="2" type="ORF">cyc_07355</name>
</gene>
<evidence type="ECO:0000313" key="3">
    <source>
        <dbReference type="Proteomes" id="UP000095192"/>
    </source>
</evidence>
<evidence type="ECO:0000313" key="2">
    <source>
        <dbReference type="EMBL" id="OEH74423.1"/>
    </source>
</evidence>
<dbReference type="AlphaFoldDB" id="A0A1D3CT89"/>
<comment type="caution">
    <text evidence="2">The sequence shown here is derived from an EMBL/GenBank/DDBJ whole genome shotgun (WGS) entry which is preliminary data.</text>
</comment>
<accession>A0A1D3CT89</accession>
<dbReference type="Proteomes" id="UP000095192">
    <property type="component" value="Unassembled WGS sequence"/>
</dbReference>
<feature type="region of interest" description="Disordered" evidence="1">
    <location>
        <begin position="74"/>
        <end position="95"/>
    </location>
</feature>